<organism evidence="3 4">
    <name type="scientific">Pelagibaculum spongiae</name>
    <dbReference type="NCBI Taxonomy" id="2080658"/>
    <lineage>
        <taxon>Bacteria</taxon>
        <taxon>Pseudomonadati</taxon>
        <taxon>Pseudomonadota</taxon>
        <taxon>Gammaproteobacteria</taxon>
        <taxon>Oceanospirillales</taxon>
        <taxon>Pelagibaculum</taxon>
    </lineage>
</organism>
<dbReference type="EMBL" id="QDDL01000005">
    <property type="protein sequence ID" value="PVZ68133.1"/>
    <property type="molecule type" value="Genomic_DNA"/>
</dbReference>
<evidence type="ECO:0000256" key="1">
    <source>
        <dbReference type="SAM" id="Coils"/>
    </source>
</evidence>
<evidence type="ECO:0000259" key="2">
    <source>
        <dbReference type="Pfam" id="PF01551"/>
    </source>
</evidence>
<dbReference type="RefSeq" id="WP_116687462.1">
    <property type="nucleotide sequence ID" value="NZ_CAWNYD010000005.1"/>
</dbReference>
<dbReference type="Gene3D" id="2.70.70.10">
    <property type="entry name" value="Glucose Permease (Domain IIA)"/>
    <property type="match status" value="1"/>
</dbReference>
<keyword evidence="1" id="KW-0175">Coiled coil</keyword>
<keyword evidence="4" id="KW-1185">Reference proteome</keyword>
<dbReference type="Gene3D" id="6.10.250.3150">
    <property type="match status" value="1"/>
</dbReference>
<dbReference type="PANTHER" id="PTHR21666">
    <property type="entry name" value="PEPTIDASE-RELATED"/>
    <property type="match status" value="1"/>
</dbReference>
<dbReference type="Proteomes" id="UP000244906">
    <property type="component" value="Unassembled WGS sequence"/>
</dbReference>
<feature type="coiled-coil region" evidence="1">
    <location>
        <begin position="84"/>
        <end position="167"/>
    </location>
</feature>
<sequence length="438" mass="50655">MTFQSEPSQADRSLVELSNLSGRATSQVSRYSGFSWLGKLAHLPEQFRQSLLTIICCLFLVVSAASYSQSTYAATNQSSQNSSSDGKKQQLEQLKRQINQLKKKLKETRQQYRGEQRSLQQNEIQIAKLSRQLDKLNLQLKDSDKQIKQLRSQRNQMQGKVSQQKQQLAQQLESAWQNGSQEQLKLMLNQQDPQKVGRMLVWYDYFNKARVKAIADLQQSQKKLKQTETLLAEKQLNLRQLRQQQSSDKQQLDQQAKQRKTLLAKLNKQLKSQKSHLSQKQTDQKALQKLIDTLQISWHELNQQINKKPFRKLKGKMKWPVSGNRLNNYNSWREKGQLRWKGIRIAANAGRNVRAISHGRVVFADWLRGFGLLLILDHGDGYMTLYGYNQSLNKEVGDWVNARDVLATVGQSGGQKRNALYFEMRKNGKPFNPVGWVR</sequence>
<protein>
    <submittedName>
        <fullName evidence="3">ATPase</fullName>
    </submittedName>
</protein>
<dbReference type="FunFam" id="2.70.70.10:FF:000003">
    <property type="entry name" value="Murein hydrolase activator EnvC"/>
    <property type="match status" value="1"/>
</dbReference>
<feature type="coiled-coil region" evidence="1">
    <location>
        <begin position="217"/>
        <end position="283"/>
    </location>
</feature>
<evidence type="ECO:0000313" key="4">
    <source>
        <dbReference type="Proteomes" id="UP000244906"/>
    </source>
</evidence>
<dbReference type="Pfam" id="PF01551">
    <property type="entry name" value="Peptidase_M23"/>
    <property type="match status" value="1"/>
</dbReference>
<dbReference type="InterPro" id="IPR016047">
    <property type="entry name" value="M23ase_b-sheet_dom"/>
</dbReference>
<gene>
    <name evidence="3" type="ORF">DC094_12575</name>
</gene>
<dbReference type="OrthoDB" id="9784703at2"/>
<proteinExistence type="predicted"/>
<dbReference type="AlphaFoldDB" id="A0A2V1GZA0"/>
<dbReference type="GO" id="GO:0004222">
    <property type="term" value="F:metalloendopeptidase activity"/>
    <property type="evidence" value="ECO:0007669"/>
    <property type="project" value="TreeGrafter"/>
</dbReference>
<comment type="caution">
    <text evidence="3">The sequence shown here is derived from an EMBL/GenBank/DDBJ whole genome shotgun (WGS) entry which is preliminary data.</text>
</comment>
<dbReference type="InterPro" id="IPR011055">
    <property type="entry name" value="Dup_hybrid_motif"/>
</dbReference>
<evidence type="ECO:0000313" key="3">
    <source>
        <dbReference type="EMBL" id="PVZ68133.1"/>
    </source>
</evidence>
<dbReference type="CDD" id="cd12797">
    <property type="entry name" value="M23_peptidase"/>
    <property type="match status" value="1"/>
</dbReference>
<dbReference type="PANTHER" id="PTHR21666:SF270">
    <property type="entry name" value="MUREIN HYDROLASE ACTIVATOR ENVC"/>
    <property type="match status" value="1"/>
</dbReference>
<dbReference type="InterPro" id="IPR050570">
    <property type="entry name" value="Cell_wall_metabolism_enzyme"/>
</dbReference>
<accession>A0A2V1GZA0</accession>
<reference evidence="3 4" key="1">
    <citation type="submission" date="2018-04" db="EMBL/GenBank/DDBJ databases">
        <title>Thalassorhabdus spongiae gen. nov., sp. nov., isolated from a marine sponge in South-West Iceland.</title>
        <authorList>
            <person name="Knobloch S."/>
            <person name="Daussin A."/>
            <person name="Johannsson R."/>
            <person name="Marteinsson V.T."/>
        </authorList>
    </citation>
    <scope>NUCLEOTIDE SEQUENCE [LARGE SCALE GENOMIC DNA]</scope>
    <source>
        <strain evidence="3 4">Hp12</strain>
    </source>
</reference>
<feature type="domain" description="M23ase beta-sheet core" evidence="2">
    <location>
        <begin position="340"/>
        <end position="433"/>
    </location>
</feature>
<name>A0A2V1GZA0_9GAMM</name>
<dbReference type="SUPFAM" id="SSF51261">
    <property type="entry name" value="Duplicated hybrid motif"/>
    <property type="match status" value="1"/>
</dbReference>